<dbReference type="AlphaFoldDB" id="A0A9N8DCJ9"/>
<keyword evidence="3" id="KW-1185">Reference proteome</keyword>
<comment type="caution">
    <text evidence="2">The sequence shown here is derived from an EMBL/GenBank/DDBJ whole genome shotgun (WGS) entry which is preliminary data.</text>
</comment>
<organism evidence="2 3">
    <name type="scientific">Seminavis robusta</name>
    <dbReference type="NCBI Taxonomy" id="568900"/>
    <lineage>
        <taxon>Eukaryota</taxon>
        <taxon>Sar</taxon>
        <taxon>Stramenopiles</taxon>
        <taxon>Ochrophyta</taxon>
        <taxon>Bacillariophyta</taxon>
        <taxon>Bacillariophyceae</taxon>
        <taxon>Bacillariophycidae</taxon>
        <taxon>Naviculales</taxon>
        <taxon>Naviculaceae</taxon>
        <taxon>Seminavis</taxon>
    </lineage>
</organism>
<gene>
    <name evidence="2" type="ORF">SEMRO_60_G034840.1</name>
</gene>
<feature type="compositionally biased region" description="Low complexity" evidence="1">
    <location>
        <begin position="29"/>
        <end position="52"/>
    </location>
</feature>
<evidence type="ECO:0000313" key="2">
    <source>
        <dbReference type="EMBL" id="CAB9499431.1"/>
    </source>
</evidence>
<dbReference type="EMBL" id="CAICTM010000059">
    <property type="protein sequence ID" value="CAB9499431.1"/>
    <property type="molecule type" value="Genomic_DNA"/>
</dbReference>
<evidence type="ECO:0000313" key="3">
    <source>
        <dbReference type="Proteomes" id="UP001153069"/>
    </source>
</evidence>
<accession>A0A9N8DCJ9</accession>
<name>A0A9N8DCJ9_9STRA</name>
<feature type="region of interest" description="Disordered" evidence="1">
    <location>
        <begin position="19"/>
        <end position="52"/>
    </location>
</feature>
<dbReference type="Proteomes" id="UP001153069">
    <property type="component" value="Unassembled WGS sequence"/>
</dbReference>
<evidence type="ECO:0000256" key="1">
    <source>
        <dbReference type="SAM" id="MobiDB-lite"/>
    </source>
</evidence>
<sequence>MIATGPAYCRVDSTEVTEKRLKRKRRESLATASSSTQTATATTATAAPVEASTSASISAANLSLKRLQLDADATKKPRRHSRSAAIKAKAAQAAAELELVVDLPVATVTVQQAQEQEDEIPLSFPSLNLNLSLTEEVKPTVSLDNKKTVTFAVALTEDITSATGTGSYTLDASLKSSIWYSKADYVSFKAAIRRDVTHMAMLCHRDSLRKLDFNEHSVVGIEKYCCSSQEQIKARSIQKQLVQAVLDQQTLQKTLNLKDEETMRMISLVYTHQGIQQALLRAKAFLQQ</sequence>
<proteinExistence type="predicted"/>
<protein>
    <submittedName>
        <fullName evidence="2">Uncharacterized protein</fullName>
    </submittedName>
</protein>
<reference evidence="2" key="1">
    <citation type="submission" date="2020-06" db="EMBL/GenBank/DDBJ databases">
        <authorList>
            <consortium name="Plant Systems Biology data submission"/>
        </authorList>
    </citation>
    <scope>NUCLEOTIDE SEQUENCE</scope>
    <source>
        <strain evidence="2">D6</strain>
    </source>
</reference>